<dbReference type="GO" id="GO:0016810">
    <property type="term" value="F:hydrolase activity, acting on carbon-nitrogen (but not peptide) bonds"/>
    <property type="evidence" value="ECO:0007669"/>
    <property type="project" value="InterPro"/>
</dbReference>
<gene>
    <name evidence="3" type="ORF">CJ199_09910</name>
</gene>
<comment type="caution">
    <text evidence="3">The sequence shown here is derived from an EMBL/GenBank/DDBJ whole genome shotgun (WGS) entry which is preliminary data.</text>
</comment>
<feature type="domain" description="Amidohydrolase-related" evidence="2">
    <location>
        <begin position="49"/>
        <end position="431"/>
    </location>
</feature>
<dbReference type="PANTHER" id="PTHR43794:SF11">
    <property type="entry name" value="AMIDOHYDROLASE-RELATED DOMAIN-CONTAINING PROTEIN"/>
    <property type="match status" value="1"/>
</dbReference>
<evidence type="ECO:0000313" key="4">
    <source>
        <dbReference type="Proteomes" id="UP000235598"/>
    </source>
</evidence>
<dbReference type="OrthoDB" id="3204583at2"/>
<dbReference type="SUPFAM" id="SSF51338">
    <property type="entry name" value="Composite domain of metallo-dependent hydrolases"/>
    <property type="match status" value="1"/>
</dbReference>
<evidence type="ECO:0000313" key="3">
    <source>
        <dbReference type="EMBL" id="PMD04677.1"/>
    </source>
</evidence>
<dbReference type="NCBIfam" id="NF006681">
    <property type="entry name" value="PRK09229.1-2"/>
    <property type="match status" value="1"/>
</dbReference>
<dbReference type="SUPFAM" id="SSF51556">
    <property type="entry name" value="Metallo-dependent hydrolases"/>
    <property type="match status" value="1"/>
</dbReference>
<dbReference type="RefSeq" id="WP_102239321.1">
    <property type="nucleotide sequence ID" value="NZ_PNHK01000004.1"/>
</dbReference>
<sequence>MKTLWFENLYVDGQVLNSVAVLVADDGSVAEMRAGVNAPPEATTYSGLALPGANNAHSHAFHRLLRGRTHADGGTFWTWRTVMYRAAEQLTPENYYLLARAVYAEMLTAGYTSVAEFHYVHHQVGGKPYGSHDMELALARAARDVGIRLVLLDTCYLTGGIGQELNEQQARFSDGSIDGYVERHGGLATALANDLGGAFGGYSTVGYTGSEDPLVTLGSAIHSVRGVAKPDLPAFAELDGPLHVHLSEQPAENEACLEHYGVTPTRLLADAGVVTDRLSAVHATHLTDEDIRLLGDARSAVVMCPTTEADLADGIGPASALAQAGAVISLGSDQHVVLDPLLELRALEAGERLGSGERGRFSPDELIAALTSGGAYSMHIRPGVGAGETQVADFVVVDTESVRTAGSVGEQAVLAATATDATHVIVGGREVAANGQHSELGDVAQLYGAALREFELD</sequence>
<keyword evidence="1" id="KW-0378">Hydrolase</keyword>
<reference evidence="3 4" key="1">
    <citation type="submission" date="2017-09" db="EMBL/GenBank/DDBJ databases">
        <title>Bacterial strain isolated from the female urinary microbiota.</title>
        <authorList>
            <person name="Thomas-White K."/>
            <person name="Kumar N."/>
            <person name="Forster S."/>
            <person name="Putonti C."/>
            <person name="Lawley T."/>
            <person name="Wolfe A.J."/>
        </authorList>
    </citation>
    <scope>NUCLEOTIDE SEQUENCE [LARGE SCALE GENOMIC DNA]</scope>
    <source>
        <strain evidence="3 4">UMB1301</strain>
    </source>
</reference>
<name>A0A2N6VKR3_9MICO</name>
<dbReference type="InterPro" id="IPR006680">
    <property type="entry name" value="Amidohydro-rel"/>
</dbReference>
<dbReference type="EMBL" id="PNHK01000004">
    <property type="protein sequence ID" value="PMD04677.1"/>
    <property type="molecule type" value="Genomic_DNA"/>
</dbReference>
<dbReference type="AlphaFoldDB" id="A0A2N6VKR3"/>
<organism evidence="3 4">
    <name type="scientific">Brevibacterium paucivorans</name>
    <dbReference type="NCBI Taxonomy" id="170994"/>
    <lineage>
        <taxon>Bacteria</taxon>
        <taxon>Bacillati</taxon>
        <taxon>Actinomycetota</taxon>
        <taxon>Actinomycetes</taxon>
        <taxon>Micrococcales</taxon>
        <taxon>Brevibacteriaceae</taxon>
        <taxon>Brevibacterium</taxon>
    </lineage>
</organism>
<proteinExistence type="predicted"/>
<evidence type="ECO:0000256" key="1">
    <source>
        <dbReference type="ARBA" id="ARBA00022801"/>
    </source>
</evidence>
<dbReference type="InterPro" id="IPR050287">
    <property type="entry name" value="MTA/SAH_deaminase"/>
</dbReference>
<dbReference type="Proteomes" id="UP000235598">
    <property type="component" value="Unassembled WGS sequence"/>
</dbReference>
<dbReference type="InterPro" id="IPR011059">
    <property type="entry name" value="Metal-dep_hydrolase_composite"/>
</dbReference>
<protein>
    <submittedName>
        <fullName evidence="3">Formimidoylglutamate deiminase</fullName>
    </submittedName>
</protein>
<evidence type="ECO:0000259" key="2">
    <source>
        <dbReference type="Pfam" id="PF01979"/>
    </source>
</evidence>
<accession>A0A2N6VKR3</accession>
<dbReference type="InterPro" id="IPR032466">
    <property type="entry name" value="Metal_Hydrolase"/>
</dbReference>
<dbReference type="Pfam" id="PF01979">
    <property type="entry name" value="Amidohydro_1"/>
    <property type="match status" value="1"/>
</dbReference>
<dbReference type="Gene3D" id="3.20.20.140">
    <property type="entry name" value="Metal-dependent hydrolases"/>
    <property type="match status" value="1"/>
</dbReference>
<dbReference type="Gene3D" id="2.30.40.10">
    <property type="entry name" value="Urease, subunit C, domain 1"/>
    <property type="match status" value="1"/>
</dbReference>
<dbReference type="PANTHER" id="PTHR43794">
    <property type="entry name" value="AMINOHYDROLASE SSNA-RELATED"/>
    <property type="match status" value="1"/>
</dbReference>